<dbReference type="Proteomes" id="UP000293142">
    <property type="component" value="Unassembled WGS sequence"/>
</dbReference>
<sequence>MKNMVKKLAVTGLLSMSIFGTSAVAFADASMDFKATGVLYDENNVFTLKGEATNTGDKSIETINKVVIDLTLANDAGDKAQYELTASGISVHLAPGESKPVEITFADIPYFTDATTYDTVEKDWEFTYFEAAEAAAGSEAGEKQLVTEQGGSITVSNVSSEAYDEATQDWIYTVAGAATVTIHGDAAAADLVYISEAGEMEPVVFTDHKAELNKPGVYTGMVVFGELSDNTNTARFSVKVNP</sequence>
<evidence type="ECO:0000313" key="3">
    <source>
        <dbReference type="Proteomes" id="UP000293142"/>
    </source>
</evidence>
<evidence type="ECO:0000313" key="2">
    <source>
        <dbReference type="EMBL" id="TBL76509.1"/>
    </source>
</evidence>
<keyword evidence="1" id="KW-0732">Signal</keyword>
<dbReference type="OrthoDB" id="268113at2"/>
<dbReference type="AlphaFoldDB" id="A0A4Q9DNN1"/>
<gene>
    <name evidence="2" type="ORF">EYB31_18925</name>
</gene>
<reference evidence="2 3" key="1">
    <citation type="submission" date="2019-02" db="EMBL/GenBank/DDBJ databases">
        <title>Paenibacillus sp. nov., isolated from surface-sterilized tissue of Thalictrum simplex L.</title>
        <authorList>
            <person name="Tuo L."/>
        </authorList>
    </citation>
    <scope>NUCLEOTIDE SEQUENCE [LARGE SCALE GENOMIC DNA]</scope>
    <source>
        <strain evidence="2 3">N2SHLJ1</strain>
    </source>
</reference>
<feature type="chain" id="PRO_5020902954" evidence="1">
    <location>
        <begin position="28"/>
        <end position="242"/>
    </location>
</feature>
<keyword evidence="3" id="KW-1185">Reference proteome</keyword>
<evidence type="ECO:0000256" key="1">
    <source>
        <dbReference type="SAM" id="SignalP"/>
    </source>
</evidence>
<dbReference type="RefSeq" id="WP_131014983.1">
    <property type="nucleotide sequence ID" value="NZ_SIRE01000013.1"/>
</dbReference>
<organism evidence="2 3">
    <name type="scientific">Paenibacillus thalictri</name>
    <dbReference type="NCBI Taxonomy" id="2527873"/>
    <lineage>
        <taxon>Bacteria</taxon>
        <taxon>Bacillati</taxon>
        <taxon>Bacillota</taxon>
        <taxon>Bacilli</taxon>
        <taxon>Bacillales</taxon>
        <taxon>Paenibacillaceae</taxon>
        <taxon>Paenibacillus</taxon>
    </lineage>
</organism>
<feature type="signal peptide" evidence="1">
    <location>
        <begin position="1"/>
        <end position="27"/>
    </location>
</feature>
<accession>A0A4Q9DNN1</accession>
<dbReference type="EMBL" id="SIRE01000013">
    <property type="protein sequence ID" value="TBL76509.1"/>
    <property type="molecule type" value="Genomic_DNA"/>
</dbReference>
<name>A0A4Q9DNN1_9BACL</name>
<proteinExistence type="predicted"/>
<protein>
    <submittedName>
        <fullName evidence="2">Uncharacterized protein</fullName>
    </submittedName>
</protein>
<comment type="caution">
    <text evidence="2">The sequence shown here is derived from an EMBL/GenBank/DDBJ whole genome shotgun (WGS) entry which is preliminary data.</text>
</comment>